<dbReference type="Gene3D" id="1.10.20.10">
    <property type="entry name" value="Histone, subunit A"/>
    <property type="match status" value="1"/>
</dbReference>
<dbReference type="CDD" id="cd22910">
    <property type="entry name" value="HFD_H2B"/>
    <property type="match status" value="1"/>
</dbReference>
<dbReference type="PRINTS" id="PR00621">
    <property type="entry name" value="HISTONEH2B"/>
</dbReference>
<dbReference type="GO" id="GO:0003677">
    <property type="term" value="F:DNA binding"/>
    <property type="evidence" value="ECO:0007669"/>
    <property type="project" value="InterPro"/>
</dbReference>
<dbReference type="EMBL" id="JBBNAG010000002">
    <property type="protein sequence ID" value="KAK9158725.1"/>
    <property type="molecule type" value="Genomic_DNA"/>
</dbReference>
<protein>
    <recommendedName>
        <fullName evidence="4">Core Histone H2A/H2B/H3 domain-containing protein</fullName>
    </recommendedName>
</protein>
<feature type="compositionally biased region" description="Basic and acidic residues" evidence="3">
    <location>
        <begin position="86"/>
        <end position="102"/>
    </location>
</feature>
<dbReference type="PANTHER" id="PTHR23428">
    <property type="entry name" value="HISTONE H2B"/>
    <property type="match status" value="1"/>
</dbReference>
<dbReference type="Pfam" id="PF00125">
    <property type="entry name" value="Histone"/>
    <property type="match status" value="1"/>
</dbReference>
<dbReference type="InterPro" id="IPR009072">
    <property type="entry name" value="Histone-fold"/>
</dbReference>
<comment type="caution">
    <text evidence="5">The sequence shown here is derived from an EMBL/GenBank/DDBJ whole genome shotgun (WGS) entry which is preliminary data.</text>
</comment>
<dbReference type="FunFam" id="1.10.20.10:FF:000043">
    <property type="entry name" value="Histone H2B"/>
    <property type="match status" value="1"/>
</dbReference>
<dbReference type="AlphaFoldDB" id="A0AAP0PXD0"/>
<evidence type="ECO:0000313" key="6">
    <source>
        <dbReference type="Proteomes" id="UP001419268"/>
    </source>
</evidence>
<organism evidence="5 6">
    <name type="scientific">Stephania cephalantha</name>
    <dbReference type="NCBI Taxonomy" id="152367"/>
    <lineage>
        <taxon>Eukaryota</taxon>
        <taxon>Viridiplantae</taxon>
        <taxon>Streptophyta</taxon>
        <taxon>Embryophyta</taxon>
        <taxon>Tracheophyta</taxon>
        <taxon>Spermatophyta</taxon>
        <taxon>Magnoliopsida</taxon>
        <taxon>Ranunculales</taxon>
        <taxon>Menispermaceae</taxon>
        <taxon>Menispermoideae</taxon>
        <taxon>Cissampelideae</taxon>
        <taxon>Stephania</taxon>
    </lineage>
</organism>
<gene>
    <name evidence="5" type="ORF">Scep_005299</name>
</gene>
<dbReference type="SMART" id="SM00427">
    <property type="entry name" value="H2B"/>
    <property type="match status" value="1"/>
</dbReference>
<accession>A0AAP0PXD0</accession>
<dbReference type="GO" id="GO:0046982">
    <property type="term" value="F:protein heterodimerization activity"/>
    <property type="evidence" value="ECO:0007669"/>
    <property type="project" value="InterPro"/>
</dbReference>
<reference evidence="5 6" key="1">
    <citation type="submission" date="2024-01" db="EMBL/GenBank/DDBJ databases">
        <title>Genome assemblies of Stephania.</title>
        <authorList>
            <person name="Yang L."/>
        </authorList>
    </citation>
    <scope>NUCLEOTIDE SEQUENCE [LARGE SCALE GENOMIC DNA]</scope>
    <source>
        <strain evidence="5">JXDWG</strain>
        <tissue evidence="5">Leaf</tissue>
    </source>
</reference>
<sequence length="296" mass="32665">MAPKRRPSRVVVRKTRKVVEEEEETVVNVSVITSSQLESESQTAAATTTTQDEETEKVKENIVEIPVQEGPASKAEAVVSQSQNKRKNEGKEKGKEIKEGSSKKGRKKKKKKRFSSSEGYEGYQRYLSKVLKQVHPELGVSSKAMAVLNGFMNDMFERLANEAAKLSVYAGKTTLSSREIQDAVRLVLPGELGKHAMVEGTKAVSTYMSNVAKKVQCMIENKQARMTMSDFKEYVTSEMSDSNEDVTSEGSHIEAVIYYLAEKGGDHPPSWPNLVGREGEAGRERRGSRKPVGSGG</sequence>
<evidence type="ECO:0000256" key="1">
    <source>
        <dbReference type="ARBA" id="ARBA00002001"/>
    </source>
</evidence>
<proteinExistence type="inferred from homology"/>
<evidence type="ECO:0000313" key="5">
    <source>
        <dbReference type="EMBL" id="KAK9158725.1"/>
    </source>
</evidence>
<evidence type="ECO:0000259" key="4">
    <source>
        <dbReference type="Pfam" id="PF00125"/>
    </source>
</evidence>
<evidence type="ECO:0000256" key="2">
    <source>
        <dbReference type="ARBA" id="ARBA00006846"/>
    </source>
</evidence>
<comment type="function">
    <text evidence="1">Core component of nucleosome. Nucleosomes wrap and compact DNA into chromatin, limiting DNA accessibility to the cellular machineries which require DNA as a template. Histones thereby play a central role in transcription regulation, DNA repair, DNA replication and chromosomal stability. DNA accessibility is regulated via a complex set of post-translational modifications of histones, also called histone code, and nucleosome remodeling.</text>
</comment>
<feature type="domain" description="Core Histone H2A/H2B/H3" evidence="4">
    <location>
        <begin position="106"/>
        <end position="186"/>
    </location>
</feature>
<dbReference type="GO" id="GO:0000786">
    <property type="term" value="C:nucleosome"/>
    <property type="evidence" value="ECO:0007669"/>
    <property type="project" value="InterPro"/>
</dbReference>
<dbReference type="GO" id="GO:0005634">
    <property type="term" value="C:nucleus"/>
    <property type="evidence" value="ECO:0007669"/>
    <property type="project" value="UniProtKB-ARBA"/>
</dbReference>
<dbReference type="SUPFAM" id="SSF47113">
    <property type="entry name" value="Histone-fold"/>
    <property type="match status" value="1"/>
</dbReference>
<name>A0AAP0PXD0_9MAGN</name>
<evidence type="ECO:0000256" key="3">
    <source>
        <dbReference type="SAM" id="MobiDB-lite"/>
    </source>
</evidence>
<keyword evidence="6" id="KW-1185">Reference proteome</keyword>
<dbReference type="InterPro" id="IPR007125">
    <property type="entry name" value="H2A/H2B/H3"/>
</dbReference>
<dbReference type="Proteomes" id="UP001419268">
    <property type="component" value="Unassembled WGS sequence"/>
</dbReference>
<feature type="compositionally biased region" description="Basic residues" evidence="3">
    <location>
        <begin position="103"/>
        <end position="114"/>
    </location>
</feature>
<comment type="similarity">
    <text evidence="2">Belongs to the histone H2B family.</text>
</comment>
<feature type="compositionally biased region" description="Low complexity" evidence="3">
    <location>
        <begin position="38"/>
        <end position="50"/>
    </location>
</feature>
<feature type="region of interest" description="Disordered" evidence="3">
    <location>
        <begin position="264"/>
        <end position="296"/>
    </location>
</feature>
<feature type="region of interest" description="Disordered" evidence="3">
    <location>
        <begin position="35"/>
        <end position="116"/>
    </location>
</feature>
<dbReference type="InterPro" id="IPR000558">
    <property type="entry name" value="Histone_H2B"/>
</dbReference>
<dbReference type="GO" id="GO:0030527">
    <property type="term" value="F:structural constituent of chromatin"/>
    <property type="evidence" value="ECO:0007669"/>
    <property type="project" value="InterPro"/>
</dbReference>